<dbReference type="CDD" id="cd00060">
    <property type="entry name" value="FHA"/>
    <property type="match status" value="1"/>
</dbReference>
<dbReference type="AlphaFoldDB" id="A0A6N7PRQ5"/>
<dbReference type="SMART" id="SM00240">
    <property type="entry name" value="FHA"/>
    <property type="match status" value="1"/>
</dbReference>
<evidence type="ECO:0000313" key="3">
    <source>
        <dbReference type="Proteomes" id="UP000440224"/>
    </source>
</evidence>
<dbReference type="SUPFAM" id="SSF49879">
    <property type="entry name" value="SMAD/FHA domain"/>
    <property type="match status" value="1"/>
</dbReference>
<dbReference type="InterPro" id="IPR000253">
    <property type="entry name" value="FHA_dom"/>
</dbReference>
<dbReference type="PROSITE" id="PS50006">
    <property type="entry name" value="FHA_DOMAIN"/>
    <property type="match status" value="1"/>
</dbReference>
<protein>
    <submittedName>
        <fullName evidence="2">FHA domain-containing protein</fullName>
    </submittedName>
</protein>
<proteinExistence type="predicted"/>
<dbReference type="Proteomes" id="UP000440224">
    <property type="component" value="Unassembled WGS sequence"/>
</dbReference>
<accession>A0A6N7PRQ5</accession>
<dbReference type="Gene3D" id="2.60.200.20">
    <property type="match status" value="1"/>
</dbReference>
<evidence type="ECO:0000259" key="1">
    <source>
        <dbReference type="PROSITE" id="PS50006"/>
    </source>
</evidence>
<feature type="domain" description="FHA" evidence="1">
    <location>
        <begin position="110"/>
        <end position="164"/>
    </location>
</feature>
<dbReference type="Pfam" id="PF00498">
    <property type="entry name" value="FHA"/>
    <property type="match status" value="1"/>
</dbReference>
<sequence length="346" mass="36090">MRRKAAASPPAGACGILSTTSAPEGLCCPSHASPLPPRPIRRAAVKTPSDRGTSVTIVRVSGRDGAGEPPCRRPCLRANPQEVHFRARVLRVVGPGRLREGEVVDLPEGGVIGREPGVEIRLDHPSVSRRHARITAGPRGALVPPLRIENLSTSSGLFLDGAPLEPGGARGFGEGSRLQIGAVLLEVLGPAETEPFCSPIPLEGAPGEAAASPAFVITRDGDACVVQFAGRYLDLQAAAARAFAALAASPSQVVHVWDIQEAVGSAGVVAPLVTAIRHAVRRLLDDGALDEALLRGLIARSGSGERLASLESLDRDALLRRLVLSRRGHGYVLCLPPDAVRIIDAG</sequence>
<gene>
    <name evidence="2" type="ORF">GF068_22815</name>
</gene>
<keyword evidence="3" id="KW-1185">Reference proteome</keyword>
<dbReference type="EMBL" id="WJIE01000006">
    <property type="protein sequence ID" value="MRG94728.1"/>
    <property type="molecule type" value="Genomic_DNA"/>
</dbReference>
<evidence type="ECO:0000313" key="2">
    <source>
        <dbReference type="EMBL" id="MRG94728.1"/>
    </source>
</evidence>
<comment type="caution">
    <text evidence="2">The sequence shown here is derived from an EMBL/GenBank/DDBJ whole genome shotgun (WGS) entry which is preliminary data.</text>
</comment>
<organism evidence="2 3">
    <name type="scientific">Polyangium spumosum</name>
    <dbReference type="NCBI Taxonomy" id="889282"/>
    <lineage>
        <taxon>Bacteria</taxon>
        <taxon>Pseudomonadati</taxon>
        <taxon>Myxococcota</taxon>
        <taxon>Polyangia</taxon>
        <taxon>Polyangiales</taxon>
        <taxon>Polyangiaceae</taxon>
        <taxon>Polyangium</taxon>
    </lineage>
</organism>
<reference evidence="2 3" key="1">
    <citation type="submission" date="2019-10" db="EMBL/GenBank/DDBJ databases">
        <title>A soil myxobacterium in the family Polyangiaceae.</title>
        <authorList>
            <person name="Li Y."/>
            <person name="Wang J."/>
        </authorList>
    </citation>
    <scope>NUCLEOTIDE SEQUENCE [LARGE SCALE GENOMIC DNA]</scope>
    <source>
        <strain evidence="2 3">DSM 14734</strain>
    </source>
</reference>
<name>A0A6N7PRQ5_9BACT</name>
<dbReference type="InterPro" id="IPR008984">
    <property type="entry name" value="SMAD_FHA_dom_sf"/>
</dbReference>